<reference evidence="2" key="2">
    <citation type="submission" date="2024-10" db="UniProtKB">
        <authorList>
            <consortium name="EnsemblProtists"/>
        </authorList>
    </citation>
    <scope>IDENTIFICATION</scope>
</reference>
<name>A0A0D3K2M1_EMIH1</name>
<evidence type="ECO:0000313" key="2">
    <source>
        <dbReference type="EnsemblProtists" id="EOD30006"/>
    </source>
</evidence>
<feature type="region of interest" description="Disordered" evidence="1">
    <location>
        <begin position="232"/>
        <end position="256"/>
    </location>
</feature>
<dbReference type="KEGG" id="ehx:EMIHUDRAFT_99467"/>
<reference evidence="3" key="1">
    <citation type="journal article" date="2013" name="Nature">
        <title>Pan genome of the phytoplankton Emiliania underpins its global distribution.</title>
        <authorList>
            <person name="Read B.A."/>
            <person name="Kegel J."/>
            <person name="Klute M.J."/>
            <person name="Kuo A."/>
            <person name="Lefebvre S.C."/>
            <person name="Maumus F."/>
            <person name="Mayer C."/>
            <person name="Miller J."/>
            <person name="Monier A."/>
            <person name="Salamov A."/>
            <person name="Young J."/>
            <person name="Aguilar M."/>
            <person name="Claverie J.M."/>
            <person name="Frickenhaus S."/>
            <person name="Gonzalez K."/>
            <person name="Herman E.K."/>
            <person name="Lin Y.C."/>
            <person name="Napier J."/>
            <person name="Ogata H."/>
            <person name="Sarno A.F."/>
            <person name="Shmutz J."/>
            <person name="Schroeder D."/>
            <person name="de Vargas C."/>
            <person name="Verret F."/>
            <person name="von Dassow P."/>
            <person name="Valentin K."/>
            <person name="Van de Peer Y."/>
            <person name="Wheeler G."/>
            <person name="Dacks J.B."/>
            <person name="Delwiche C.F."/>
            <person name="Dyhrman S.T."/>
            <person name="Glockner G."/>
            <person name="John U."/>
            <person name="Richards T."/>
            <person name="Worden A.Z."/>
            <person name="Zhang X."/>
            <person name="Grigoriev I.V."/>
            <person name="Allen A.E."/>
            <person name="Bidle K."/>
            <person name="Borodovsky M."/>
            <person name="Bowler C."/>
            <person name="Brownlee C."/>
            <person name="Cock J.M."/>
            <person name="Elias M."/>
            <person name="Gladyshev V.N."/>
            <person name="Groth M."/>
            <person name="Guda C."/>
            <person name="Hadaegh A."/>
            <person name="Iglesias-Rodriguez M.D."/>
            <person name="Jenkins J."/>
            <person name="Jones B.M."/>
            <person name="Lawson T."/>
            <person name="Leese F."/>
            <person name="Lindquist E."/>
            <person name="Lobanov A."/>
            <person name="Lomsadze A."/>
            <person name="Malik S.B."/>
            <person name="Marsh M.E."/>
            <person name="Mackinder L."/>
            <person name="Mock T."/>
            <person name="Mueller-Roeber B."/>
            <person name="Pagarete A."/>
            <person name="Parker M."/>
            <person name="Probert I."/>
            <person name="Quesneville H."/>
            <person name="Raines C."/>
            <person name="Rensing S.A."/>
            <person name="Riano-Pachon D.M."/>
            <person name="Richier S."/>
            <person name="Rokitta S."/>
            <person name="Shiraiwa Y."/>
            <person name="Soanes D.M."/>
            <person name="van der Giezen M."/>
            <person name="Wahlund T.M."/>
            <person name="Williams B."/>
            <person name="Wilson W."/>
            <person name="Wolfe G."/>
            <person name="Wurch L.L."/>
        </authorList>
    </citation>
    <scope>NUCLEOTIDE SEQUENCE</scope>
</reference>
<evidence type="ECO:0000313" key="3">
    <source>
        <dbReference type="Proteomes" id="UP000013827"/>
    </source>
</evidence>
<evidence type="ECO:0000256" key="1">
    <source>
        <dbReference type="SAM" id="MobiDB-lite"/>
    </source>
</evidence>
<organism evidence="2 3">
    <name type="scientific">Emiliania huxleyi (strain CCMP1516)</name>
    <dbReference type="NCBI Taxonomy" id="280463"/>
    <lineage>
        <taxon>Eukaryota</taxon>
        <taxon>Haptista</taxon>
        <taxon>Haptophyta</taxon>
        <taxon>Prymnesiophyceae</taxon>
        <taxon>Isochrysidales</taxon>
        <taxon>Noelaerhabdaceae</taxon>
        <taxon>Emiliania</taxon>
    </lineage>
</organism>
<dbReference type="HOGENOM" id="CLU_1087530_0_0_1"/>
<dbReference type="RefSeq" id="XP_005782435.1">
    <property type="nucleotide sequence ID" value="XM_005782378.1"/>
</dbReference>
<proteinExistence type="predicted"/>
<dbReference type="CDD" id="cd14273">
    <property type="entry name" value="UBA_TAP-C_like"/>
    <property type="match status" value="1"/>
</dbReference>
<dbReference type="Proteomes" id="UP000013827">
    <property type="component" value="Unassembled WGS sequence"/>
</dbReference>
<feature type="compositionally biased region" description="Low complexity" evidence="1">
    <location>
        <begin position="237"/>
        <end position="256"/>
    </location>
</feature>
<dbReference type="EnsemblProtists" id="EOD30006">
    <property type="protein sequence ID" value="EOD30006"/>
    <property type="gene ID" value="EMIHUDRAFT_99467"/>
</dbReference>
<dbReference type="GeneID" id="17275280"/>
<protein>
    <recommendedName>
        <fullName evidence="4">DUF2336 domain-containing protein</fullName>
    </recommendedName>
</protein>
<sequence>MEEHERLPAELASQVESLFVSQPEADVSAAVETLFQVERAISTDELSGAISPQDAARARGIMHDPDALFGYVRASECRADAAAMLVLASAHGEDDGATHAPAGGAHVFEGDGDESPLHALSEVTGLAPEEAIVLLEAAGGDLSAAVSLHIENGEADAELRRRQVGSGQAGEAVAAFGSLLGIRRVSAVVLPTRCLGWRRETSAVPLRRCAPASELKALELREAARRGLEGLGRVSKSAPLSPASSPAPCRLPSRPP</sequence>
<dbReference type="Pfam" id="PF14555">
    <property type="entry name" value="UBA_4"/>
    <property type="match status" value="1"/>
</dbReference>
<dbReference type="AlphaFoldDB" id="A0A0D3K2M1"/>
<keyword evidence="3" id="KW-1185">Reference proteome</keyword>
<evidence type="ECO:0008006" key="4">
    <source>
        <dbReference type="Google" id="ProtNLM"/>
    </source>
</evidence>
<accession>A0A0D3K2M1</accession>
<dbReference type="PaxDb" id="2903-EOD30006"/>